<organism evidence="1 2">
    <name type="scientific">Corchorus olitorius</name>
    <dbReference type="NCBI Taxonomy" id="93759"/>
    <lineage>
        <taxon>Eukaryota</taxon>
        <taxon>Viridiplantae</taxon>
        <taxon>Streptophyta</taxon>
        <taxon>Embryophyta</taxon>
        <taxon>Tracheophyta</taxon>
        <taxon>Spermatophyta</taxon>
        <taxon>Magnoliopsida</taxon>
        <taxon>eudicotyledons</taxon>
        <taxon>Gunneridae</taxon>
        <taxon>Pentapetalae</taxon>
        <taxon>rosids</taxon>
        <taxon>malvids</taxon>
        <taxon>Malvales</taxon>
        <taxon>Malvaceae</taxon>
        <taxon>Grewioideae</taxon>
        <taxon>Apeibeae</taxon>
        <taxon>Corchorus</taxon>
    </lineage>
</organism>
<reference evidence="2" key="1">
    <citation type="submission" date="2013-09" db="EMBL/GenBank/DDBJ databases">
        <title>Corchorus olitorius genome sequencing.</title>
        <authorList>
            <person name="Alam M."/>
            <person name="Haque M.S."/>
            <person name="Islam M.S."/>
            <person name="Emdad E.M."/>
            <person name="Islam M.M."/>
            <person name="Ahmed B."/>
            <person name="Halim A."/>
            <person name="Hossen Q.M.M."/>
            <person name="Hossain M.Z."/>
            <person name="Ahmed R."/>
            <person name="Khan M.M."/>
            <person name="Islam R."/>
            <person name="Rashid M.M."/>
            <person name="Khan S.A."/>
            <person name="Rahman M.S."/>
            <person name="Alam M."/>
            <person name="Yahiya A.S."/>
            <person name="Khan M.S."/>
            <person name="Azam M.S."/>
            <person name="Haque T."/>
            <person name="Lashkar M.Z.H."/>
            <person name="Akhand A.I."/>
            <person name="Morshed G."/>
            <person name="Roy S."/>
            <person name="Uddin K.S."/>
            <person name="Rabeya T."/>
            <person name="Hossain A.S."/>
            <person name="Chowdhury A."/>
            <person name="Snigdha A.R."/>
            <person name="Mortoza M.S."/>
            <person name="Matin S.A."/>
            <person name="Hoque S.M.E."/>
            <person name="Islam M.K."/>
            <person name="Roy D.K."/>
            <person name="Haider R."/>
            <person name="Moosa M.M."/>
            <person name="Elias S.M."/>
            <person name="Hasan A.M."/>
            <person name="Jahan S."/>
            <person name="Shafiuddin M."/>
            <person name="Mahmood N."/>
            <person name="Shommy N.S."/>
        </authorList>
    </citation>
    <scope>NUCLEOTIDE SEQUENCE [LARGE SCALE GENOMIC DNA]</scope>
    <source>
        <strain evidence="2">cv. O-4</strain>
    </source>
</reference>
<evidence type="ECO:0000313" key="1">
    <source>
        <dbReference type="EMBL" id="OMP08729.1"/>
    </source>
</evidence>
<name>A0A1R3KNU4_9ROSI</name>
<dbReference type="Proteomes" id="UP000187203">
    <property type="component" value="Unassembled WGS sequence"/>
</dbReference>
<comment type="caution">
    <text evidence="1">The sequence shown here is derived from an EMBL/GenBank/DDBJ whole genome shotgun (WGS) entry which is preliminary data.</text>
</comment>
<dbReference type="AlphaFoldDB" id="A0A1R3KNU4"/>
<sequence length="73" mass="8237">MLGSSLVFSETTPLKPSTQYHPKTLKKLSDLVTSPSNELKVQVRCMFQDEKDFFLFVRGEFDLCSSTMASLSL</sequence>
<protein>
    <submittedName>
        <fullName evidence="1">Myb family transcription factor APL-like protein</fullName>
    </submittedName>
</protein>
<proteinExistence type="predicted"/>
<dbReference type="EMBL" id="AWUE01012635">
    <property type="protein sequence ID" value="OMP08729.1"/>
    <property type="molecule type" value="Genomic_DNA"/>
</dbReference>
<keyword evidence="2" id="KW-1185">Reference proteome</keyword>
<evidence type="ECO:0000313" key="2">
    <source>
        <dbReference type="Proteomes" id="UP000187203"/>
    </source>
</evidence>
<gene>
    <name evidence="1" type="ORF">COLO4_06170</name>
</gene>
<accession>A0A1R3KNU4</accession>